<reference evidence="2 3" key="1">
    <citation type="journal article" date="2018" name="Nat. Ecol. Evol.">
        <title>Genomic signatures of mitonuclear coevolution across populations of Tigriopus californicus.</title>
        <authorList>
            <person name="Barreto F.S."/>
            <person name="Watson E.T."/>
            <person name="Lima T.G."/>
            <person name="Willett C.S."/>
            <person name="Edmands S."/>
            <person name="Li W."/>
            <person name="Burton R.S."/>
        </authorList>
    </citation>
    <scope>NUCLEOTIDE SEQUENCE [LARGE SCALE GENOMIC DNA]</scope>
    <source>
        <strain evidence="2 3">San Diego</strain>
    </source>
</reference>
<feature type="chain" id="PRO_5021804798" evidence="1">
    <location>
        <begin position="21"/>
        <end position="301"/>
    </location>
</feature>
<feature type="signal peptide" evidence="1">
    <location>
        <begin position="1"/>
        <end position="20"/>
    </location>
</feature>
<evidence type="ECO:0000256" key="1">
    <source>
        <dbReference type="SAM" id="SignalP"/>
    </source>
</evidence>
<comment type="caution">
    <text evidence="2">The sequence shown here is derived from an EMBL/GenBank/DDBJ whole genome shotgun (WGS) entry which is preliminary data.</text>
</comment>
<evidence type="ECO:0000313" key="2">
    <source>
        <dbReference type="EMBL" id="TRY80028.1"/>
    </source>
</evidence>
<dbReference type="EMBL" id="VCGU01000002">
    <property type="protein sequence ID" value="TRY80028.1"/>
    <property type="molecule type" value="Genomic_DNA"/>
</dbReference>
<evidence type="ECO:0000313" key="3">
    <source>
        <dbReference type="Proteomes" id="UP000318571"/>
    </source>
</evidence>
<dbReference type="AlphaFoldDB" id="A0A553PQR5"/>
<sequence>MANLVSFICLCLSFLWLSNAQEAPCENCSCWEKCFASVPPSRAPQYAQLFQFVNQVRAGKLIDGGVKSSALLLDSSQPDMNSFRLQRNLVKLAAYALNSGPQCNPTALVSQVPWGAFWWFPTEDICPTACELDKIINYLPYSGQSSINPMGLTCYLAFRSMFGNPFKCQFSYMRYGVAFTNSPQTYEKPWCYIGFQVRSEVSISTPSSGFASAPWLQNSITYSPSLLAASESLVRCVTGSCCSTSRSASTLLTEEALENEESSRSLPDGTTVYVEATNPHAVKETNESLLQFLSNQENKFV</sequence>
<dbReference type="Proteomes" id="UP000318571">
    <property type="component" value="Chromosome 6"/>
</dbReference>
<gene>
    <name evidence="2" type="ORF">TCAL_16036</name>
</gene>
<keyword evidence="1" id="KW-0732">Signal</keyword>
<proteinExistence type="predicted"/>
<name>A0A553PQR5_TIGCA</name>
<accession>A0A553PQR5</accession>
<protein>
    <submittedName>
        <fullName evidence="2">Uncharacterized protein</fullName>
    </submittedName>
</protein>
<organism evidence="2 3">
    <name type="scientific">Tigriopus californicus</name>
    <name type="common">Marine copepod</name>
    <dbReference type="NCBI Taxonomy" id="6832"/>
    <lineage>
        <taxon>Eukaryota</taxon>
        <taxon>Metazoa</taxon>
        <taxon>Ecdysozoa</taxon>
        <taxon>Arthropoda</taxon>
        <taxon>Crustacea</taxon>
        <taxon>Multicrustacea</taxon>
        <taxon>Hexanauplia</taxon>
        <taxon>Copepoda</taxon>
        <taxon>Harpacticoida</taxon>
        <taxon>Harpacticidae</taxon>
        <taxon>Tigriopus</taxon>
    </lineage>
</organism>
<keyword evidence="3" id="KW-1185">Reference proteome</keyword>